<keyword evidence="3" id="KW-1185">Reference proteome</keyword>
<accession>A0AAD7XJX6</accession>
<name>A0AAD7XJX6_9STRA</name>
<comment type="caution">
    <text evidence="2">The sequence shown here is derived from an EMBL/GenBank/DDBJ whole genome shotgun (WGS) entry which is preliminary data.</text>
</comment>
<dbReference type="Gene3D" id="3.30.559.10">
    <property type="entry name" value="Chloramphenicol acetyltransferase-like domain"/>
    <property type="match status" value="1"/>
</dbReference>
<dbReference type="PANTHER" id="PTHR45527">
    <property type="entry name" value="NONRIBOSOMAL PEPTIDE SYNTHETASE"/>
    <property type="match status" value="1"/>
</dbReference>
<protein>
    <recommendedName>
        <fullName evidence="1">Condensation domain-containing protein</fullName>
    </recommendedName>
</protein>
<gene>
    <name evidence="2" type="ORF">CTAYLR_005062</name>
</gene>
<dbReference type="AlphaFoldDB" id="A0AAD7XJX6"/>
<evidence type="ECO:0000259" key="1">
    <source>
        <dbReference type="Pfam" id="PF00668"/>
    </source>
</evidence>
<dbReference type="PANTHER" id="PTHR45527:SF1">
    <property type="entry name" value="FATTY ACID SYNTHASE"/>
    <property type="match status" value="1"/>
</dbReference>
<dbReference type="GO" id="GO:0044550">
    <property type="term" value="P:secondary metabolite biosynthetic process"/>
    <property type="evidence" value="ECO:0007669"/>
    <property type="project" value="TreeGrafter"/>
</dbReference>
<organism evidence="2 3">
    <name type="scientific">Chrysophaeum taylorii</name>
    <dbReference type="NCBI Taxonomy" id="2483200"/>
    <lineage>
        <taxon>Eukaryota</taxon>
        <taxon>Sar</taxon>
        <taxon>Stramenopiles</taxon>
        <taxon>Ochrophyta</taxon>
        <taxon>Pelagophyceae</taxon>
        <taxon>Pelagomonadales</taxon>
        <taxon>Pelagomonadaceae</taxon>
        <taxon>Chrysophaeum</taxon>
    </lineage>
</organism>
<dbReference type="InterPro" id="IPR023213">
    <property type="entry name" value="CAT-like_dom_sf"/>
</dbReference>
<dbReference type="GO" id="GO:0043041">
    <property type="term" value="P:amino acid activation for nonribosomal peptide biosynthetic process"/>
    <property type="evidence" value="ECO:0007669"/>
    <property type="project" value="TreeGrafter"/>
</dbReference>
<dbReference type="SUPFAM" id="SSF52777">
    <property type="entry name" value="CoA-dependent acyltransferases"/>
    <property type="match status" value="1"/>
</dbReference>
<dbReference type="InterPro" id="IPR001242">
    <property type="entry name" value="Condensation_dom"/>
</dbReference>
<dbReference type="GO" id="GO:0031177">
    <property type="term" value="F:phosphopantetheine binding"/>
    <property type="evidence" value="ECO:0007669"/>
    <property type="project" value="TreeGrafter"/>
</dbReference>
<dbReference type="GO" id="GO:0005737">
    <property type="term" value="C:cytoplasm"/>
    <property type="evidence" value="ECO:0007669"/>
    <property type="project" value="TreeGrafter"/>
</dbReference>
<proteinExistence type="predicted"/>
<reference evidence="2" key="1">
    <citation type="submission" date="2023-01" db="EMBL/GenBank/DDBJ databases">
        <title>Metagenome sequencing of chrysophaentin producing Chrysophaeum taylorii.</title>
        <authorList>
            <person name="Davison J."/>
            <person name="Bewley C."/>
        </authorList>
    </citation>
    <scope>NUCLEOTIDE SEQUENCE</scope>
    <source>
        <strain evidence="2">NIES-1699</strain>
    </source>
</reference>
<dbReference type="Proteomes" id="UP001230188">
    <property type="component" value="Unassembled WGS sequence"/>
</dbReference>
<dbReference type="Gene3D" id="3.30.559.30">
    <property type="entry name" value="Nonribosomal peptide synthetase, condensation domain"/>
    <property type="match status" value="1"/>
</dbReference>
<dbReference type="GO" id="GO:0003824">
    <property type="term" value="F:catalytic activity"/>
    <property type="evidence" value="ECO:0007669"/>
    <property type="project" value="InterPro"/>
</dbReference>
<evidence type="ECO:0000313" key="3">
    <source>
        <dbReference type="Proteomes" id="UP001230188"/>
    </source>
</evidence>
<sequence length="362" mass="39755">MTKRQNRFAWLPVTAIGELVGDVDIAALERSVHAVVMRHEALRSRLVRVGLGDNDSTLFVVDDDKRRFPQLEVREACSAGEARNEVQTFHNEYDNDAFAPLLPVRALLVCYPREVAHHNGVRATNALLYVSTNHAVSDGWSQQLLYNDLVAAYNNDGVFPKDRPKPARRYCEFLAWHNDQVARLADDPKVQAHIRQYAAATRLPSRWPTVCGTDKVVDTLFETGSLLHTDEVAIISAASVAAVKARLRGDVADFGRASLPSVLLAAYVTALGDAQLGRSVVLQYSHTGRIGQPDLAETYGQLATDMNVIVPASAEPEQQQLGAFISRVHNAVVNSLSLGSVVPYSLAYRASDGRHPLPPQFN</sequence>
<dbReference type="Pfam" id="PF00668">
    <property type="entry name" value="Condensation"/>
    <property type="match status" value="1"/>
</dbReference>
<evidence type="ECO:0000313" key="2">
    <source>
        <dbReference type="EMBL" id="KAJ8600914.1"/>
    </source>
</evidence>
<feature type="domain" description="Condensation" evidence="1">
    <location>
        <begin position="13"/>
        <end position="339"/>
    </location>
</feature>
<dbReference type="EMBL" id="JAQMWT010000466">
    <property type="protein sequence ID" value="KAJ8600914.1"/>
    <property type="molecule type" value="Genomic_DNA"/>
</dbReference>